<evidence type="ECO:0000256" key="3">
    <source>
        <dbReference type="ARBA" id="ARBA00022692"/>
    </source>
</evidence>
<evidence type="ECO:0000256" key="10">
    <source>
        <dbReference type="RuleBase" id="RU000488"/>
    </source>
</evidence>
<dbReference type="PRINTS" id="PR00926">
    <property type="entry name" value="MITOCARRIER"/>
</dbReference>
<keyword evidence="3 9" id="KW-0812">Transmembrane</keyword>
<evidence type="ECO:0000256" key="6">
    <source>
        <dbReference type="ARBA" id="ARBA00022989"/>
    </source>
</evidence>
<dbReference type="InterPro" id="IPR023395">
    <property type="entry name" value="MCP_dom_sf"/>
</dbReference>
<dbReference type="AlphaFoldDB" id="A0A1E5R0D1"/>
<evidence type="ECO:0000256" key="8">
    <source>
        <dbReference type="ARBA" id="ARBA00023136"/>
    </source>
</evidence>
<gene>
    <name evidence="12" type="ORF">AWRI3579_g4615</name>
</gene>
<dbReference type="EMBL" id="LPNM01000012">
    <property type="protein sequence ID" value="OEJ80351.1"/>
    <property type="molecule type" value="Genomic_DNA"/>
</dbReference>
<dbReference type="SUPFAM" id="SSF103506">
    <property type="entry name" value="Mitochondrial carrier"/>
    <property type="match status" value="1"/>
</dbReference>
<evidence type="ECO:0000256" key="9">
    <source>
        <dbReference type="PROSITE-ProRule" id="PRU00282"/>
    </source>
</evidence>
<accession>A0A1E5R0D1</accession>
<feature type="region of interest" description="Disordered" evidence="11">
    <location>
        <begin position="1"/>
        <end position="25"/>
    </location>
</feature>
<dbReference type="STRING" id="56408.A0A1E5R0D1"/>
<evidence type="ECO:0000256" key="11">
    <source>
        <dbReference type="SAM" id="MobiDB-lite"/>
    </source>
</evidence>
<feature type="repeat" description="Solcar" evidence="9">
    <location>
        <begin position="30"/>
        <end position="142"/>
    </location>
</feature>
<dbReference type="GO" id="GO:0005743">
    <property type="term" value="C:mitochondrial inner membrane"/>
    <property type="evidence" value="ECO:0007669"/>
    <property type="project" value="UniProtKB-SubCell"/>
</dbReference>
<dbReference type="Proteomes" id="UP000095728">
    <property type="component" value="Unassembled WGS sequence"/>
</dbReference>
<evidence type="ECO:0000256" key="7">
    <source>
        <dbReference type="ARBA" id="ARBA00023128"/>
    </source>
</evidence>
<feature type="repeat" description="Solcar" evidence="9">
    <location>
        <begin position="148"/>
        <end position="250"/>
    </location>
</feature>
<protein>
    <submittedName>
        <fullName evidence="12">Mitochondrial thiamine pyrophosphate carrier 1</fullName>
    </submittedName>
</protein>
<keyword evidence="2 10" id="KW-0813">Transport</keyword>
<keyword evidence="4" id="KW-0677">Repeat</keyword>
<comment type="subcellular location">
    <subcellularLocation>
        <location evidence="1">Mitochondrion inner membrane</location>
        <topology evidence="1">Multi-pass membrane protein</topology>
    </subcellularLocation>
</comment>
<comment type="caution">
    <text evidence="12">The sequence shown here is derived from an EMBL/GenBank/DDBJ whole genome shotgun (WGS) entry which is preliminary data.</text>
</comment>
<evidence type="ECO:0000256" key="5">
    <source>
        <dbReference type="ARBA" id="ARBA00022792"/>
    </source>
</evidence>
<reference evidence="13" key="1">
    <citation type="journal article" date="2016" name="Genome Announc.">
        <title>Genome sequences of three species of Hanseniaspora isolated from spontaneous wine fermentations.</title>
        <authorList>
            <person name="Sternes P.R."/>
            <person name="Lee D."/>
            <person name="Kutyna D.R."/>
            <person name="Borneman A.R."/>
        </authorList>
    </citation>
    <scope>NUCLEOTIDE SEQUENCE [LARGE SCALE GENOMIC DNA]</scope>
    <source>
        <strain evidence="13">AWRI3579</strain>
    </source>
</reference>
<dbReference type="OrthoDB" id="18574at2759"/>
<feature type="compositionally biased region" description="Basic and acidic residues" evidence="11">
    <location>
        <begin position="7"/>
        <end position="25"/>
    </location>
</feature>
<keyword evidence="13" id="KW-1185">Reference proteome</keyword>
<feature type="repeat" description="Solcar" evidence="9">
    <location>
        <begin position="256"/>
        <end position="357"/>
    </location>
</feature>
<evidence type="ECO:0000256" key="2">
    <source>
        <dbReference type="ARBA" id="ARBA00022448"/>
    </source>
</evidence>
<dbReference type="Gene3D" id="1.50.40.10">
    <property type="entry name" value="Mitochondrial carrier domain"/>
    <property type="match status" value="1"/>
</dbReference>
<dbReference type="InterPro" id="IPR018108">
    <property type="entry name" value="MCP_transmembrane"/>
</dbReference>
<dbReference type="InParanoid" id="A0A1E5R0D1"/>
<keyword evidence="6" id="KW-1133">Transmembrane helix</keyword>
<dbReference type="PROSITE" id="PS50920">
    <property type="entry name" value="SOLCAR"/>
    <property type="match status" value="3"/>
</dbReference>
<organism evidence="12 13">
    <name type="scientific">Hanseniaspora osmophila</name>
    <dbReference type="NCBI Taxonomy" id="56408"/>
    <lineage>
        <taxon>Eukaryota</taxon>
        <taxon>Fungi</taxon>
        <taxon>Dikarya</taxon>
        <taxon>Ascomycota</taxon>
        <taxon>Saccharomycotina</taxon>
        <taxon>Saccharomycetes</taxon>
        <taxon>Saccharomycodales</taxon>
        <taxon>Saccharomycodaceae</taxon>
        <taxon>Hanseniaspora</taxon>
    </lineage>
</organism>
<comment type="similarity">
    <text evidence="10">Belongs to the mitochondrial carrier (TC 2.A.29) family.</text>
</comment>
<evidence type="ECO:0000256" key="1">
    <source>
        <dbReference type="ARBA" id="ARBA00004448"/>
    </source>
</evidence>
<evidence type="ECO:0000256" key="4">
    <source>
        <dbReference type="ARBA" id="ARBA00022737"/>
    </source>
</evidence>
<keyword evidence="8 9" id="KW-0472">Membrane</keyword>
<sequence length="362" mass="40396">MGTNANEDNHVRTNDTKNNSSDHLRSGSQISVLKSFIAGSCSGIAARTLTAPLDVLKIKSQLIPRTTATSSNQTRLLQLVKSVYQEGIYEYVPRRSCSKTTQSLLRQLHGLSCFYKGNVPGLYMYVIYGSVQFSSYSFFNSNFKFANNDSLQSMIVGALSGVTSSIVSYPCDVVRTRFVATLNQARTVQPSTTTTTTISANRLSMFNTLREIWLKENGIFGLFKGCSSSVVSVTMSTSIIFSVYESLKIYCETHENTQTLNAMSSSITGIVSKTVTFPLDTVRRRIQIMASKNINNYTREAGTYKEYTLHKNFVKIAYHMLQKEGWRTFYQGLTMGLLKSAPTTAITLSVYEFVLRKLMQGE</sequence>
<dbReference type="Pfam" id="PF00153">
    <property type="entry name" value="Mito_carr"/>
    <property type="match status" value="3"/>
</dbReference>
<dbReference type="PANTHER" id="PTHR24089">
    <property type="entry name" value="SOLUTE CARRIER FAMILY 25"/>
    <property type="match status" value="1"/>
</dbReference>
<dbReference type="InterPro" id="IPR002067">
    <property type="entry name" value="MCP"/>
</dbReference>
<evidence type="ECO:0000313" key="12">
    <source>
        <dbReference type="EMBL" id="OEJ80351.1"/>
    </source>
</evidence>
<proteinExistence type="inferred from homology"/>
<keyword evidence="5" id="KW-0999">Mitochondrion inner membrane</keyword>
<dbReference type="GO" id="GO:0055085">
    <property type="term" value="P:transmembrane transport"/>
    <property type="evidence" value="ECO:0007669"/>
    <property type="project" value="InterPro"/>
</dbReference>
<keyword evidence="7" id="KW-0496">Mitochondrion</keyword>
<dbReference type="FunCoup" id="A0A1E5R0D1">
    <property type="interactions" value="41"/>
</dbReference>
<name>A0A1E5R0D1_9ASCO</name>
<evidence type="ECO:0000313" key="13">
    <source>
        <dbReference type="Proteomes" id="UP000095728"/>
    </source>
</evidence>